<dbReference type="Pfam" id="PF24088">
    <property type="entry name" value="DUF7373"/>
    <property type="match status" value="1"/>
</dbReference>
<keyword evidence="7" id="KW-1185">Reference proteome</keyword>
<sequence>MRAGLTCLAAALIAMVVGCSTTDPASAPTTTMPAPPARDGVNTSLLDPGTYPTKPRPPLGTAGGTWVGGQIESRRMGNNVVGPWEVDPVLTSLTRAGVPRPTDLDLVFGAGVGATAVAHQLIAVFQSGRASATSSQKVLVNVVLRFPSPEEAAAAAAEMASTSGRPKSSSHGDEPTSYEPVTIPGYPATAAKSYRQDLLGAPWRVLAFTAHGMYVLGQSVEARDSAAGAALAATTLDKQGPLIDQFQATPTDQLAQLPIDPDGLLARTLRPDSGVGELYQPHAQLHFDDDPPRTQTLFDTAHLQLVAKGNTIVYQTPDGASAQKIVDIFAAAMADNQNRIGPRYAPAQGIPGLSTAKCLENKSDAGSSFYCVAVADRYAIEVSTHQELVAHQKVSAQYLMLTST</sequence>
<name>A0A1S1NIK2_9MYCO</name>
<evidence type="ECO:0000313" key="6">
    <source>
        <dbReference type="EMBL" id="PQM47375.1"/>
    </source>
</evidence>
<organism evidence="5 7">
    <name type="scientific">Mycobacterium talmoniae</name>
    <dbReference type="NCBI Taxonomy" id="1858794"/>
    <lineage>
        <taxon>Bacteria</taxon>
        <taxon>Bacillati</taxon>
        <taxon>Actinomycetota</taxon>
        <taxon>Actinomycetes</taxon>
        <taxon>Mycobacteriales</taxon>
        <taxon>Mycobacteriaceae</taxon>
        <taxon>Mycobacterium</taxon>
    </lineage>
</organism>
<feature type="region of interest" description="Disordered" evidence="1">
    <location>
        <begin position="155"/>
        <end position="184"/>
    </location>
</feature>
<comment type="caution">
    <text evidence="5">The sequence shown here is derived from an EMBL/GenBank/DDBJ whole genome shotgun (WGS) entry which is preliminary data.</text>
</comment>
<proteinExistence type="predicted"/>
<evidence type="ECO:0000259" key="3">
    <source>
        <dbReference type="Pfam" id="PF24088"/>
    </source>
</evidence>
<dbReference type="Proteomes" id="UP000179734">
    <property type="component" value="Unassembled WGS sequence"/>
</dbReference>
<dbReference type="Pfam" id="PF24092">
    <property type="entry name" value="DUF7373_C"/>
    <property type="match status" value="1"/>
</dbReference>
<reference evidence="6 8" key="2">
    <citation type="journal article" date="2017" name="Int. J. Syst. Evol. Microbiol.">
        <title>Mycobacterium talmoniae sp. nov., a slowly growing mycobacterium isolated from human respiratory samples.</title>
        <authorList>
            <person name="Davidson R.M."/>
            <person name="DeGroote M.A."/>
            <person name="Marola J.L."/>
            <person name="Buss S."/>
            <person name="Jones V."/>
            <person name="McNeil M.R."/>
            <person name="Freifeld A.G."/>
            <person name="Elaine Epperson L."/>
            <person name="Hasan N.A."/>
            <person name="Jackson M."/>
            <person name="Iwen P.C."/>
            <person name="Salfinger M."/>
            <person name="Strong M."/>
        </authorList>
    </citation>
    <scope>NUCLEOTIDE SEQUENCE [LARGE SCALE GENOMIC DNA]</scope>
    <source>
        <strain evidence="6 8">ATCC BAA-2683</strain>
    </source>
</reference>
<evidence type="ECO:0000256" key="1">
    <source>
        <dbReference type="SAM" id="MobiDB-lite"/>
    </source>
</evidence>
<accession>A0A1S1NIK2</accession>
<keyword evidence="2" id="KW-0732">Signal</keyword>
<feature type="domain" description="DUF7373" evidence="3">
    <location>
        <begin position="60"/>
        <end position="259"/>
    </location>
</feature>
<evidence type="ECO:0000313" key="5">
    <source>
        <dbReference type="EMBL" id="OHV03784.1"/>
    </source>
</evidence>
<dbReference type="PROSITE" id="PS51257">
    <property type="entry name" value="PROKAR_LIPOPROTEIN"/>
    <property type="match status" value="1"/>
</dbReference>
<feature type="signal peptide" evidence="2">
    <location>
        <begin position="1"/>
        <end position="25"/>
    </location>
</feature>
<dbReference type="AlphaFoldDB" id="A0A1S1NIK2"/>
<dbReference type="Proteomes" id="UP000238296">
    <property type="component" value="Unassembled WGS sequence"/>
</dbReference>
<evidence type="ECO:0000259" key="4">
    <source>
        <dbReference type="Pfam" id="PF24092"/>
    </source>
</evidence>
<evidence type="ECO:0000256" key="2">
    <source>
        <dbReference type="SAM" id="SignalP"/>
    </source>
</evidence>
<evidence type="ECO:0000313" key="8">
    <source>
        <dbReference type="Proteomes" id="UP000238296"/>
    </source>
</evidence>
<dbReference type="InterPro" id="IPR055797">
    <property type="entry name" value="DUF7373"/>
</dbReference>
<dbReference type="InterPro" id="IPR056463">
    <property type="entry name" value="DUF7373_C"/>
</dbReference>
<dbReference type="EMBL" id="PPEA01000348">
    <property type="protein sequence ID" value="PQM47375.1"/>
    <property type="molecule type" value="Genomic_DNA"/>
</dbReference>
<dbReference type="EMBL" id="MLQM01000063">
    <property type="protein sequence ID" value="OHV03784.1"/>
    <property type="molecule type" value="Genomic_DNA"/>
</dbReference>
<feature type="chain" id="PRO_5038219822" evidence="2">
    <location>
        <begin position="26"/>
        <end position="404"/>
    </location>
</feature>
<feature type="domain" description="DUF7373" evidence="4">
    <location>
        <begin position="268"/>
        <end position="402"/>
    </location>
</feature>
<reference evidence="5 7" key="1">
    <citation type="submission" date="2016-10" db="EMBL/GenBank/DDBJ databases">
        <title>Genome sequence of Mycobacterium talmonii.</title>
        <authorList>
            <person name="Greninger A.L."/>
            <person name="Elliott B."/>
            <person name="Vasireddy S."/>
            <person name="Vasireddy R."/>
        </authorList>
    </citation>
    <scope>NUCLEOTIDE SEQUENCE [LARGE SCALE GENOMIC DNA]</scope>
    <source>
        <strain evidence="5">MO-5499</strain>
        <strain evidence="7">NE-TNMC-100812</strain>
    </source>
</reference>
<reference evidence="6" key="3">
    <citation type="submission" date="2018-01" db="EMBL/GenBank/DDBJ databases">
        <authorList>
            <person name="Gaut B.S."/>
            <person name="Morton B.R."/>
            <person name="Clegg M.T."/>
            <person name="Duvall M.R."/>
        </authorList>
    </citation>
    <scope>NUCLEOTIDE SEQUENCE</scope>
    <source>
        <strain evidence="6">ATCC BAA-2683</strain>
    </source>
</reference>
<evidence type="ECO:0000313" key="7">
    <source>
        <dbReference type="Proteomes" id="UP000179734"/>
    </source>
</evidence>
<protein>
    <submittedName>
        <fullName evidence="5">Uncharacterized protein</fullName>
    </submittedName>
</protein>
<gene>
    <name evidence="5" type="ORF">BKN37_13300</name>
    <name evidence="6" type="ORF">C1Y40_02452</name>
</gene>